<accession>A0A6C0G3V0</accession>
<organism evidence="2 3">
    <name type="scientific">Paenibacillus lycopersici</name>
    <dbReference type="NCBI Taxonomy" id="2704462"/>
    <lineage>
        <taxon>Bacteria</taxon>
        <taxon>Bacillati</taxon>
        <taxon>Bacillota</taxon>
        <taxon>Bacilli</taxon>
        <taxon>Bacillales</taxon>
        <taxon>Paenibacillaceae</taxon>
        <taxon>Paenibacillus</taxon>
    </lineage>
</organism>
<dbReference type="EMBL" id="CP048209">
    <property type="protein sequence ID" value="QHT63212.1"/>
    <property type="molecule type" value="Genomic_DNA"/>
</dbReference>
<dbReference type="KEGG" id="plyc:GXP70_26780"/>
<protein>
    <submittedName>
        <fullName evidence="2">GNAT family N-acetyltransferase</fullName>
    </submittedName>
</protein>
<dbReference type="Pfam" id="PF00583">
    <property type="entry name" value="Acetyltransf_1"/>
    <property type="match status" value="1"/>
</dbReference>
<dbReference type="Proteomes" id="UP000476064">
    <property type="component" value="Chromosome"/>
</dbReference>
<evidence type="ECO:0000313" key="2">
    <source>
        <dbReference type="EMBL" id="QHT63212.1"/>
    </source>
</evidence>
<evidence type="ECO:0000259" key="1">
    <source>
        <dbReference type="PROSITE" id="PS51186"/>
    </source>
</evidence>
<gene>
    <name evidence="2" type="ORF">GXP70_26780</name>
</gene>
<proteinExistence type="predicted"/>
<dbReference type="GO" id="GO:0016747">
    <property type="term" value="F:acyltransferase activity, transferring groups other than amino-acyl groups"/>
    <property type="evidence" value="ECO:0007669"/>
    <property type="project" value="InterPro"/>
</dbReference>
<reference evidence="2 3" key="1">
    <citation type="submission" date="2020-01" db="EMBL/GenBank/DDBJ databases">
        <title>Paenibacillus sp. nov., isolated from tomato rhizosphere.</title>
        <authorList>
            <person name="Weon H.-Y."/>
            <person name="Lee S.A."/>
        </authorList>
    </citation>
    <scope>NUCLEOTIDE SEQUENCE [LARGE SCALE GENOMIC DNA]</scope>
    <source>
        <strain evidence="2 3">12200R-189</strain>
    </source>
</reference>
<dbReference type="InterPro" id="IPR000182">
    <property type="entry name" value="GNAT_dom"/>
</dbReference>
<dbReference type="InterPro" id="IPR016181">
    <property type="entry name" value="Acyl_CoA_acyltransferase"/>
</dbReference>
<keyword evidence="3" id="KW-1185">Reference proteome</keyword>
<sequence length="153" mass="17040">MLIPIAPRLGEAEIQELLGWSVFPDPESLQRAVDLYANGKAHTLLGLESEGRIIGLIGYCRPNADTIEIAHIAVTPEERYKGYGRGLILELLAMENPAVLVAETDEEAVDFYRSSRFTVESLGEKYGVERFKCTYDPAAFEDEAEDEDEDENA</sequence>
<name>A0A6C0G3V0_9BACL</name>
<dbReference type="SUPFAM" id="SSF55729">
    <property type="entry name" value="Acyl-CoA N-acyltransferases (Nat)"/>
    <property type="match status" value="1"/>
</dbReference>
<dbReference type="RefSeq" id="WP_162359642.1">
    <property type="nucleotide sequence ID" value="NZ_CP048209.1"/>
</dbReference>
<dbReference type="Gene3D" id="3.40.630.30">
    <property type="match status" value="1"/>
</dbReference>
<dbReference type="CDD" id="cd04301">
    <property type="entry name" value="NAT_SF"/>
    <property type="match status" value="1"/>
</dbReference>
<feature type="domain" description="N-acetyltransferase" evidence="1">
    <location>
        <begin position="1"/>
        <end position="147"/>
    </location>
</feature>
<keyword evidence="2" id="KW-0808">Transferase</keyword>
<dbReference type="PROSITE" id="PS51186">
    <property type="entry name" value="GNAT"/>
    <property type="match status" value="1"/>
</dbReference>
<evidence type="ECO:0000313" key="3">
    <source>
        <dbReference type="Proteomes" id="UP000476064"/>
    </source>
</evidence>
<dbReference type="AlphaFoldDB" id="A0A6C0G3V0"/>